<dbReference type="EMBL" id="WBMR01000067">
    <property type="protein sequence ID" value="KAB2378936.1"/>
    <property type="molecule type" value="Genomic_DNA"/>
</dbReference>
<reference evidence="5 6" key="1">
    <citation type="submission" date="2019-09" db="EMBL/GenBank/DDBJ databases">
        <title>Actinomadura physcomitrii sp. nov., a novel actinomycete isolated from moss [Physcomitrium sphaericum (Ludw) Fuernr].</title>
        <authorList>
            <person name="Liu C."/>
            <person name="Zhuang X."/>
        </authorList>
    </citation>
    <scope>NUCLEOTIDE SEQUENCE [LARGE SCALE GENOMIC DNA]</scope>
    <source>
        <strain evidence="5 6">CYP1-1B</strain>
    </source>
</reference>
<dbReference type="Gene3D" id="3.40.50.12780">
    <property type="entry name" value="N-terminal domain of ligase-like"/>
    <property type="match status" value="1"/>
</dbReference>
<dbReference type="InterPro" id="IPR042099">
    <property type="entry name" value="ANL_N_sf"/>
</dbReference>
<name>A0A6L3VQ70_9ACTN</name>
<feature type="domain" description="AMP-dependent synthetase/ligase" evidence="3">
    <location>
        <begin position="8"/>
        <end position="365"/>
    </location>
</feature>
<dbReference type="InterPro" id="IPR050237">
    <property type="entry name" value="ATP-dep_AMP-bd_enzyme"/>
</dbReference>
<evidence type="ECO:0000313" key="5">
    <source>
        <dbReference type="EMBL" id="KAB2378936.1"/>
    </source>
</evidence>
<organism evidence="5 6">
    <name type="scientific">Actinomadura montaniterrae</name>
    <dbReference type="NCBI Taxonomy" id="1803903"/>
    <lineage>
        <taxon>Bacteria</taxon>
        <taxon>Bacillati</taxon>
        <taxon>Actinomycetota</taxon>
        <taxon>Actinomycetes</taxon>
        <taxon>Streptosporangiales</taxon>
        <taxon>Thermomonosporaceae</taxon>
        <taxon>Actinomadura</taxon>
    </lineage>
</organism>
<comment type="similarity">
    <text evidence="1">Belongs to the ATP-dependent AMP-binding enzyme family.</text>
</comment>
<evidence type="ECO:0000259" key="3">
    <source>
        <dbReference type="Pfam" id="PF00501"/>
    </source>
</evidence>
<dbReference type="Pfam" id="PF13193">
    <property type="entry name" value="AMP-binding_C"/>
    <property type="match status" value="1"/>
</dbReference>
<dbReference type="GO" id="GO:0016878">
    <property type="term" value="F:acid-thiol ligase activity"/>
    <property type="evidence" value="ECO:0007669"/>
    <property type="project" value="UniProtKB-ARBA"/>
</dbReference>
<feature type="domain" description="AMP-binding enzyme C-terminal" evidence="4">
    <location>
        <begin position="418"/>
        <end position="496"/>
    </location>
</feature>
<gene>
    <name evidence="5" type="ORF">F9B16_22865</name>
</gene>
<evidence type="ECO:0000256" key="1">
    <source>
        <dbReference type="ARBA" id="ARBA00006432"/>
    </source>
</evidence>
<dbReference type="Pfam" id="PF00501">
    <property type="entry name" value="AMP-binding"/>
    <property type="match status" value="1"/>
</dbReference>
<dbReference type="Gene3D" id="3.30.300.30">
    <property type="match status" value="1"/>
</dbReference>
<keyword evidence="6" id="KW-1185">Reference proteome</keyword>
<evidence type="ECO:0000259" key="4">
    <source>
        <dbReference type="Pfam" id="PF13193"/>
    </source>
</evidence>
<dbReference type="InterPro" id="IPR000873">
    <property type="entry name" value="AMP-dep_synth/lig_dom"/>
</dbReference>
<dbReference type="SUPFAM" id="SSF56801">
    <property type="entry name" value="Acetyl-CoA synthetase-like"/>
    <property type="match status" value="1"/>
</dbReference>
<sequence length="516" mass="55002">MRSFTGYARSAPSRIAVVDRDGRRIGYGELSERANRLARAVAASVDREGATVAALLPNSGLVLLAERAVTQLPLYFTPINWHLTAAEAGYILADSGARLLLTAVEFAGTALEAADRAGMPRERVIVMDGDGRDGCTALADFIADQPADPPEGRAAGQRMLYTSGTTGRPKGVRRPLTGLSPERAAAAVLKRAELYGADHEEGRYLSVAPLYHAAPLAYAVQALEAGHTVVILPRWEPVAALRAIEEHTITWTYMVPMMFADLLGLPPEVRAGHETGSLRSVVHTAAPCPVHVKKAVIDWLGPILAEIYGGTEGGVTFIDSAQWLAHPGSVGRARAGVRIRILDESGREVGPGEVGRVHFSGTGTFEYWNDPAKTAASRVGGMTTLGDVGRLDQDGYLYLSDRAADLIISGGVNIYPAEIESALLEHPGVRDAGVVGVPDDRWGERVVAVVVPAAGTAPSDALAASIRDFARERIAGFKVPKDIEFRAEVPRSDVGKLLRRELRASLRAATGTGREH</sequence>
<dbReference type="AlphaFoldDB" id="A0A6L3VQ70"/>
<protein>
    <submittedName>
        <fullName evidence="5">AMP-binding protein</fullName>
    </submittedName>
</protein>
<dbReference type="PROSITE" id="PS00455">
    <property type="entry name" value="AMP_BINDING"/>
    <property type="match status" value="1"/>
</dbReference>
<evidence type="ECO:0000256" key="2">
    <source>
        <dbReference type="ARBA" id="ARBA00022598"/>
    </source>
</evidence>
<dbReference type="FunFam" id="3.30.300.30:FF:000008">
    <property type="entry name" value="2,3-dihydroxybenzoate-AMP ligase"/>
    <property type="match status" value="1"/>
</dbReference>
<dbReference type="PANTHER" id="PTHR43767">
    <property type="entry name" value="LONG-CHAIN-FATTY-ACID--COA LIGASE"/>
    <property type="match status" value="1"/>
</dbReference>
<dbReference type="RefSeq" id="WP_151542153.1">
    <property type="nucleotide sequence ID" value="NZ_WBMR01000067.1"/>
</dbReference>
<evidence type="ECO:0000313" key="6">
    <source>
        <dbReference type="Proteomes" id="UP000483004"/>
    </source>
</evidence>
<keyword evidence="2" id="KW-0436">Ligase</keyword>
<proteinExistence type="inferred from homology"/>
<accession>A0A6L3VQ70</accession>
<dbReference type="InterPro" id="IPR020845">
    <property type="entry name" value="AMP-binding_CS"/>
</dbReference>
<dbReference type="InterPro" id="IPR025110">
    <property type="entry name" value="AMP-bd_C"/>
</dbReference>
<dbReference type="InterPro" id="IPR045851">
    <property type="entry name" value="AMP-bd_C_sf"/>
</dbReference>
<dbReference type="PANTHER" id="PTHR43767:SF1">
    <property type="entry name" value="NONRIBOSOMAL PEPTIDE SYNTHASE PES1 (EUROFUNG)-RELATED"/>
    <property type="match status" value="1"/>
</dbReference>
<dbReference type="OrthoDB" id="9803968at2"/>
<comment type="caution">
    <text evidence="5">The sequence shown here is derived from an EMBL/GenBank/DDBJ whole genome shotgun (WGS) entry which is preliminary data.</text>
</comment>
<dbReference type="Proteomes" id="UP000483004">
    <property type="component" value="Unassembled WGS sequence"/>
</dbReference>